<keyword evidence="3" id="KW-1185">Reference proteome</keyword>
<feature type="non-terminal residue" evidence="2">
    <location>
        <position position="1"/>
    </location>
</feature>
<accession>A0A820H3R8</accession>
<feature type="transmembrane region" description="Helical" evidence="1">
    <location>
        <begin position="12"/>
        <end position="32"/>
    </location>
</feature>
<organism evidence="2 3">
    <name type="scientific">Rotaria magnacalcarata</name>
    <dbReference type="NCBI Taxonomy" id="392030"/>
    <lineage>
        <taxon>Eukaryota</taxon>
        <taxon>Metazoa</taxon>
        <taxon>Spiralia</taxon>
        <taxon>Gnathifera</taxon>
        <taxon>Rotifera</taxon>
        <taxon>Eurotatoria</taxon>
        <taxon>Bdelloidea</taxon>
        <taxon>Philodinida</taxon>
        <taxon>Philodinidae</taxon>
        <taxon>Rotaria</taxon>
    </lineage>
</organism>
<reference evidence="2" key="1">
    <citation type="submission" date="2021-02" db="EMBL/GenBank/DDBJ databases">
        <authorList>
            <person name="Nowell W R."/>
        </authorList>
    </citation>
    <scope>NUCLEOTIDE SEQUENCE</scope>
</reference>
<dbReference type="Proteomes" id="UP000663866">
    <property type="component" value="Unassembled WGS sequence"/>
</dbReference>
<evidence type="ECO:0000313" key="3">
    <source>
        <dbReference type="Proteomes" id="UP000663866"/>
    </source>
</evidence>
<keyword evidence="1" id="KW-0472">Membrane</keyword>
<name>A0A820H3R8_9BILA</name>
<evidence type="ECO:0000256" key="1">
    <source>
        <dbReference type="SAM" id="Phobius"/>
    </source>
</evidence>
<evidence type="ECO:0000313" key="2">
    <source>
        <dbReference type="EMBL" id="CAF4286852.1"/>
    </source>
</evidence>
<sequence>ERWGSTGSTALTLLSNIFYILPYFLFYLGLGFRYGSYNEDLLTTARFAEYFD</sequence>
<proteinExistence type="predicted"/>
<keyword evidence="1" id="KW-1133">Transmembrane helix</keyword>
<comment type="caution">
    <text evidence="2">The sequence shown here is derived from an EMBL/GenBank/DDBJ whole genome shotgun (WGS) entry which is preliminary data.</text>
</comment>
<protein>
    <submittedName>
        <fullName evidence="2">Uncharacterized protein</fullName>
    </submittedName>
</protein>
<dbReference type="EMBL" id="CAJOBG010011931">
    <property type="protein sequence ID" value="CAF4286852.1"/>
    <property type="molecule type" value="Genomic_DNA"/>
</dbReference>
<keyword evidence="1" id="KW-0812">Transmembrane</keyword>
<dbReference type="AlphaFoldDB" id="A0A820H3R8"/>
<gene>
    <name evidence="2" type="ORF">OVN521_LOCUS30776</name>
</gene>